<dbReference type="Proteomes" id="UP000281028">
    <property type="component" value="Unassembled WGS sequence"/>
</dbReference>
<reference evidence="1" key="1">
    <citation type="submission" date="2020-05" db="EMBL/GenBank/DDBJ databases">
        <title>Chitinophaga laudate sp. nov., isolated from a tropical peat swamp.</title>
        <authorList>
            <person name="Goh C.B.S."/>
            <person name="Lee M.S."/>
            <person name="Parimannan S."/>
            <person name="Pasbakhsh P."/>
            <person name="Yule C.M."/>
            <person name="Rajandas H."/>
            <person name="Loke S."/>
            <person name="Croft L."/>
            <person name="Tan J.B.L."/>
        </authorList>
    </citation>
    <scope>NUCLEOTIDE SEQUENCE</scope>
    <source>
        <strain evidence="1">Mgbs1</strain>
    </source>
</reference>
<gene>
    <name evidence="1" type="ORF">ECE50_008500</name>
</gene>
<keyword evidence="2" id="KW-1185">Reference proteome</keyword>
<dbReference type="OrthoDB" id="793934at2"/>
<dbReference type="AlphaFoldDB" id="A0A9Q5D965"/>
<dbReference type="RefSeq" id="WP_127042192.1">
    <property type="nucleotide sequence ID" value="NZ_JAABOK010000001.1"/>
</dbReference>
<accession>A0A9Q5D965</accession>
<evidence type="ECO:0000313" key="2">
    <source>
        <dbReference type="Proteomes" id="UP000281028"/>
    </source>
</evidence>
<comment type="caution">
    <text evidence="1">The sequence shown here is derived from an EMBL/GenBank/DDBJ whole genome shotgun (WGS) entry which is preliminary data.</text>
</comment>
<sequence length="182" mass="20440">MMYPAQITLSFKQLINAASTGDFETKVFEDSYIEFLMQSQVYNPDRQYRTFSELKVAAPKSNSLHYKVGFAVGLHVQELGNRIPGVKDCLNRMPLPFEIYQLELIESDIQDRQQHEVAIIYTTPALTLLGLTGDRLLLAAPEQTSNSGAYDTFMLSLQPQLSVSSYKALQHEPALNGVAQLH</sequence>
<name>A0A9Q5D965_9BACT</name>
<organism evidence="1 2">
    <name type="scientific">Chitinophaga solisilvae</name>
    <dbReference type="NCBI Taxonomy" id="1233460"/>
    <lineage>
        <taxon>Bacteria</taxon>
        <taxon>Pseudomonadati</taxon>
        <taxon>Bacteroidota</taxon>
        <taxon>Chitinophagia</taxon>
        <taxon>Chitinophagales</taxon>
        <taxon>Chitinophagaceae</taxon>
        <taxon>Chitinophaga</taxon>
    </lineage>
</organism>
<dbReference type="EMBL" id="RIAR02000001">
    <property type="protein sequence ID" value="NSL86867.1"/>
    <property type="molecule type" value="Genomic_DNA"/>
</dbReference>
<protein>
    <submittedName>
        <fullName evidence="1">Uncharacterized protein</fullName>
    </submittedName>
</protein>
<evidence type="ECO:0000313" key="1">
    <source>
        <dbReference type="EMBL" id="NSL86867.1"/>
    </source>
</evidence>
<proteinExistence type="predicted"/>